<reference evidence="10" key="1">
    <citation type="submission" date="2025-05" db="UniProtKB">
        <authorList>
            <consortium name="EnsemblMetazoa"/>
        </authorList>
    </citation>
    <scope>IDENTIFICATION</scope>
</reference>
<dbReference type="InterPro" id="IPR027640">
    <property type="entry name" value="Kinesin-like_fam"/>
</dbReference>
<keyword evidence="4" id="KW-0206">Cytoskeleton</keyword>
<dbReference type="GeneID" id="126884603"/>
<keyword evidence="7" id="KW-0175">Coiled coil</keyword>
<evidence type="ECO:0000256" key="6">
    <source>
        <dbReference type="RuleBase" id="RU000394"/>
    </source>
</evidence>
<sequence>MVKKRDVKPLPRRASFSAKKGAVLNQTITKVLSCPASTTSIKSNSSANIKVVVRVRPQNTREEEGNNRSVVQVVNDDFLIFDPEEDTQGFFFHGVQQKGRDLLKKVKKNMKFFFDKIFATDATNSDIFKGSTYPLISSVMDGYNCSVFAYGATGAGKTFTMTGTADNPGITFLTMTELFKQQEELSTDWDFDLGITYLEVYNELVKDLLNPGPPLNLREDSNYGVIVAGIKVFKISNADELFHLLEQGNRNRTQHPTDANAESSRSHAVFQVYIKMMRKTTKQVRTAKLSMIDLAGSERGSVTGYGGARFTEGANINKSLLALGNCINSLADGQRHVPYRDSKLTRLLKDSLGGNCKTVMIANVSPSSLSFEDTYNTLKYATRAKKIKSNIHMNVAKVDLNIIHYVKMIEDLTTENKTLKQQLKEEVDKREILEVECQRLKSEVEIAGFCADVNDEAFGKIKVLMHQQKEILERQFKLEQNHDFALLRSCLRSTKQKTDAEFCYLTPIKNRIRDGLKSDLPILPSKENNLEHVHKDEALIVNIDKQVDDILSVHPQHKQYVKMERMKLSLLKAKHVMSLESKESEALIAEQKEKNELIEKMAVTMKYFYQLLQGHGVAPSNVTKQYQEISQSILGRKHITWGPLPDSGISSEASIAVSDLDEMHENKRKTEDEGNQTFSMPSKPTKTPDLFRIKGRNNITFARPVVRRTPAKNTKDKENKENGYRKPFDSTKTSVTTAKSTAKSLLNSGFKGTVSSRAKTIINPPRFKR</sequence>
<dbReference type="Pfam" id="PF00225">
    <property type="entry name" value="Kinesin"/>
    <property type="match status" value="1"/>
</dbReference>
<dbReference type="SUPFAM" id="SSF52540">
    <property type="entry name" value="P-loop containing nucleoside triphosphate hydrolases"/>
    <property type="match status" value="1"/>
</dbReference>
<dbReference type="RefSeq" id="XP_050506563.1">
    <property type="nucleotide sequence ID" value="XM_050650606.1"/>
</dbReference>
<feature type="region of interest" description="Disordered" evidence="8">
    <location>
        <begin position="665"/>
        <end position="690"/>
    </location>
</feature>
<dbReference type="PROSITE" id="PS00411">
    <property type="entry name" value="KINESIN_MOTOR_1"/>
    <property type="match status" value="1"/>
</dbReference>
<comment type="subcellular location">
    <subcellularLocation>
        <location evidence="1">Cytoplasm</location>
        <location evidence="1">Cytoskeleton</location>
    </subcellularLocation>
</comment>
<dbReference type="InterPro" id="IPR036961">
    <property type="entry name" value="Kinesin_motor_dom_sf"/>
</dbReference>
<feature type="compositionally biased region" description="Polar residues" evidence="8">
    <location>
        <begin position="675"/>
        <end position="685"/>
    </location>
</feature>
<keyword evidence="3 5" id="KW-0067">ATP-binding</keyword>
<dbReference type="Gene3D" id="3.40.850.10">
    <property type="entry name" value="Kinesin motor domain"/>
    <property type="match status" value="1"/>
</dbReference>
<organism evidence="10 11">
    <name type="scientific">Diabrotica virgifera virgifera</name>
    <name type="common">western corn rootworm</name>
    <dbReference type="NCBI Taxonomy" id="50390"/>
    <lineage>
        <taxon>Eukaryota</taxon>
        <taxon>Metazoa</taxon>
        <taxon>Ecdysozoa</taxon>
        <taxon>Arthropoda</taxon>
        <taxon>Hexapoda</taxon>
        <taxon>Insecta</taxon>
        <taxon>Pterygota</taxon>
        <taxon>Neoptera</taxon>
        <taxon>Endopterygota</taxon>
        <taxon>Coleoptera</taxon>
        <taxon>Polyphaga</taxon>
        <taxon>Cucujiformia</taxon>
        <taxon>Chrysomeloidea</taxon>
        <taxon>Chrysomelidae</taxon>
        <taxon>Galerucinae</taxon>
        <taxon>Diabroticina</taxon>
        <taxon>Diabroticites</taxon>
        <taxon>Diabrotica</taxon>
    </lineage>
</organism>
<dbReference type="InterPro" id="IPR019821">
    <property type="entry name" value="Kinesin_motor_CS"/>
</dbReference>
<dbReference type="CDD" id="cd01370">
    <property type="entry name" value="KISc_KIP3_like"/>
    <property type="match status" value="1"/>
</dbReference>
<evidence type="ECO:0000256" key="2">
    <source>
        <dbReference type="ARBA" id="ARBA00022741"/>
    </source>
</evidence>
<dbReference type="EnsemblMetazoa" id="XM_050650606.1">
    <property type="protein sequence ID" value="XP_050506563.1"/>
    <property type="gene ID" value="LOC126884603"/>
</dbReference>
<evidence type="ECO:0000256" key="5">
    <source>
        <dbReference type="PROSITE-ProRule" id="PRU00283"/>
    </source>
</evidence>
<evidence type="ECO:0000313" key="11">
    <source>
        <dbReference type="Proteomes" id="UP001652700"/>
    </source>
</evidence>
<feature type="region of interest" description="Disordered" evidence="8">
    <location>
        <begin position="710"/>
        <end position="735"/>
    </location>
</feature>
<evidence type="ECO:0000256" key="1">
    <source>
        <dbReference type="ARBA" id="ARBA00004245"/>
    </source>
</evidence>
<feature type="domain" description="Kinesin motor" evidence="9">
    <location>
        <begin position="48"/>
        <end position="387"/>
    </location>
</feature>
<evidence type="ECO:0000313" key="10">
    <source>
        <dbReference type="EnsemblMetazoa" id="XP_050506563.1"/>
    </source>
</evidence>
<protein>
    <recommendedName>
        <fullName evidence="6">Kinesin-like protein</fullName>
    </recommendedName>
</protein>
<dbReference type="Proteomes" id="UP001652700">
    <property type="component" value="Unplaced"/>
</dbReference>
<accession>A0ABM5K8P8</accession>
<feature type="coiled-coil region" evidence="7">
    <location>
        <begin position="409"/>
        <end position="443"/>
    </location>
</feature>
<dbReference type="PRINTS" id="PR00380">
    <property type="entry name" value="KINESINHEAVY"/>
</dbReference>
<comment type="similarity">
    <text evidence="5 6">Belongs to the TRAFAC class myosin-kinesin ATPase superfamily. Kinesin family.</text>
</comment>
<feature type="compositionally biased region" description="Basic and acidic residues" evidence="8">
    <location>
        <begin position="713"/>
        <end position="729"/>
    </location>
</feature>
<keyword evidence="5 6" id="KW-0505">Motor protein</keyword>
<feature type="binding site" evidence="5">
    <location>
        <begin position="151"/>
        <end position="158"/>
    </location>
    <ligand>
        <name>ATP</name>
        <dbReference type="ChEBI" id="CHEBI:30616"/>
    </ligand>
</feature>
<keyword evidence="6" id="KW-0493">Microtubule</keyword>
<dbReference type="InterPro" id="IPR001752">
    <property type="entry name" value="Kinesin_motor_dom"/>
</dbReference>
<dbReference type="SMART" id="SM00129">
    <property type="entry name" value="KISc"/>
    <property type="match status" value="1"/>
</dbReference>
<dbReference type="PROSITE" id="PS50067">
    <property type="entry name" value="KINESIN_MOTOR_2"/>
    <property type="match status" value="1"/>
</dbReference>
<proteinExistence type="inferred from homology"/>
<evidence type="ECO:0000256" key="8">
    <source>
        <dbReference type="SAM" id="MobiDB-lite"/>
    </source>
</evidence>
<evidence type="ECO:0000259" key="9">
    <source>
        <dbReference type="PROSITE" id="PS50067"/>
    </source>
</evidence>
<keyword evidence="2 5" id="KW-0547">Nucleotide-binding</keyword>
<name>A0ABM5K8P8_DIAVI</name>
<keyword evidence="11" id="KW-1185">Reference proteome</keyword>
<evidence type="ECO:0000256" key="3">
    <source>
        <dbReference type="ARBA" id="ARBA00022840"/>
    </source>
</evidence>
<keyword evidence="4" id="KW-0963">Cytoplasm</keyword>
<dbReference type="PANTHER" id="PTHR47968">
    <property type="entry name" value="CENTROMERE PROTEIN E"/>
    <property type="match status" value="1"/>
</dbReference>
<dbReference type="InterPro" id="IPR027417">
    <property type="entry name" value="P-loop_NTPase"/>
</dbReference>
<evidence type="ECO:0000256" key="4">
    <source>
        <dbReference type="ARBA" id="ARBA00023212"/>
    </source>
</evidence>
<dbReference type="PANTHER" id="PTHR47968:SF65">
    <property type="entry name" value="KINESIN MOTOR DOMAIN-CONTAINING PROTEIN"/>
    <property type="match status" value="1"/>
</dbReference>
<evidence type="ECO:0000256" key="7">
    <source>
        <dbReference type="SAM" id="Coils"/>
    </source>
</evidence>